<comment type="similarity">
    <text evidence="2 3">Belongs to the cytochrome P450 family.</text>
</comment>
<accession>A0ABS5A5B4</accession>
<sequence length="441" mass="49726">MTAATLPPPALPTAPHRLPGLGHLPYLALDQVGFYTAQHRLGPVVRVYFGTMPVLLLSDPALIHRVLVTDADRFAKGRIFRKTKPFFGNGLATSEGEFHHRQRRLMSPAFHQSRFAAYTTTMRTEVERMTDGWWPGQRLDWRRAMYEVTPYILGRTLFDCALSGAASAEIHQSLPTVLRGAVTRSLYPLPWLPEVVNRPFDEAGRRLNTVIDRILDSYADGADRGDLLSMLLRARDPDTGEGMSPQQVRDELMTLLIAGTETAAVTLTWVYYELARQPAIAARLHAELDEVLAGRPVSYADLPRLTYLRCVVDETLRLHNPVPMSMRQALVDIQLGPAFVEAGGEVMYSPLALHRDPRHHPRPLLFDPDRWSRPPAPGTYLPFGDGRHRCIGKQFALTEMMVAIATISARWRLRPEPGYRMRPVDLVTHQPRSLPMIIESR</sequence>
<dbReference type="Pfam" id="PF00067">
    <property type="entry name" value="p450"/>
    <property type="match status" value="1"/>
</dbReference>
<name>A0ABS5A5B4_9PSEU</name>
<dbReference type="InterPro" id="IPR017972">
    <property type="entry name" value="Cyt_P450_CS"/>
</dbReference>
<dbReference type="Gene3D" id="1.10.630.10">
    <property type="entry name" value="Cytochrome P450"/>
    <property type="match status" value="1"/>
</dbReference>
<dbReference type="SUPFAM" id="SSF48264">
    <property type="entry name" value="Cytochrome P450"/>
    <property type="match status" value="1"/>
</dbReference>
<dbReference type="PRINTS" id="PR00385">
    <property type="entry name" value="P450"/>
</dbReference>
<protein>
    <submittedName>
        <fullName evidence="4">Cytochrome P450</fullName>
    </submittedName>
</protein>
<keyword evidence="3" id="KW-0349">Heme</keyword>
<dbReference type="InterPro" id="IPR001128">
    <property type="entry name" value="Cyt_P450"/>
</dbReference>
<evidence type="ECO:0000256" key="1">
    <source>
        <dbReference type="ARBA" id="ARBA00001971"/>
    </source>
</evidence>
<proteinExistence type="inferred from homology"/>
<organism evidence="4 5">
    <name type="scientific">Crossiella equi</name>
    <dbReference type="NCBI Taxonomy" id="130796"/>
    <lineage>
        <taxon>Bacteria</taxon>
        <taxon>Bacillati</taxon>
        <taxon>Actinomycetota</taxon>
        <taxon>Actinomycetes</taxon>
        <taxon>Pseudonocardiales</taxon>
        <taxon>Pseudonocardiaceae</taxon>
        <taxon>Crossiella</taxon>
    </lineage>
</organism>
<comment type="caution">
    <text evidence="4">The sequence shown here is derived from an EMBL/GenBank/DDBJ whole genome shotgun (WGS) entry which is preliminary data.</text>
</comment>
<gene>
    <name evidence="4" type="ORF">JOF53_000309</name>
</gene>
<reference evidence="4 5" key="1">
    <citation type="submission" date="2021-03" db="EMBL/GenBank/DDBJ databases">
        <title>Sequencing the genomes of 1000 actinobacteria strains.</title>
        <authorList>
            <person name="Klenk H.-P."/>
        </authorList>
    </citation>
    <scope>NUCLEOTIDE SEQUENCE [LARGE SCALE GENOMIC DNA]</scope>
    <source>
        <strain evidence="4 5">DSM 44580</strain>
    </source>
</reference>
<evidence type="ECO:0000256" key="3">
    <source>
        <dbReference type="RuleBase" id="RU000461"/>
    </source>
</evidence>
<keyword evidence="5" id="KW-1185">Reference proteome</keyword>
<evidence type="ECO:0000313" key="5">
    <source>
        <dbReference type="Proteomes" id="UP001519363"/>
    </source>
</evidence>
<evidence type="ECO:0000313" key="4">
    <source>
        <dbReference type="EMBL" id="MBP2471437.1"/>
    </source>
</evidence>
<dbReference type="InterPro" id="IPR002401">
    <property type="entry name" value="Cyt_P450_E_grp-I"/>
</dbReference>
<dbReference type="CDD" id="cd11049">
    <property type="entry name" value="CYP170A1-like"/>
    <property type="match status" value="1"/>
</dbReference>
<keyword evidence="3" id="KW-0408">Iron</keyword>
<dbReference type="InterPro" id="IPR050121">
    <property type="entry name" value="Cytochrome_P450_monoxygenase"/>
</dbReference>
<evidence type="ECO:0000256" key="2">
    <source>
        <dbReference type="ARBA" id="ARBA00010617"/>
    </source>
</evidence>
<dbReference type="PANTHER" id="PTHR24305:SF166">
    <property type="entry name" value="CYTOCHROME P450 12A4, MITOCHONDRIAL-RELATED"/>
    <property type="match status" value="1"/>
</dbReference>
<keyword evidence="3" id="KW-0479">Metal-binding</keyword>
<dbReference type="PRINTS" id="PR00463">
    <property type="entry name" value="EP450I"/>
</dbReference>
<dbReference type="Proteomes" id="UP001519363">
    <property type="component" value="Unassembled WGS sequence"/>
</dbReference>
<dbReference type="InterPro" id="IPR036396">
    <property type="entry name" value="Cyt_P450_sf"/>
</dbReference>
<keyword evidence="3" id="KW-0503">Monooxygenase</keyword>
<comment type="cofactor">
    <cofactor evidence="1">
        <name>heme</name>
        <dbReference type="ChEBI" id="CHEBI:30413"/>
    </cofactor>
</comment>
<keyword evidence="3" id="KW-0560">Oxidoreductase</keyword>
<dbReference type="RefSeq" id="WP_086788862.1">
    <property type="nucleotide sequence ID" value="NZ_JAGIOO010000001.1"/>
</dbReference>
<dbReference type="PANTHER" id="PTHR24305">
    <property type="entry name" value="CYTOCHROME P450"/>
    <property type="match status" value="1"/>
</dbReference>
<dbReference type="EMBL" id="JAGIOO010000001">
    <property type="protein sequence ID" value="MBP2471437.1"/>
    <property type="molecule type" value="Genomic_DNA"/>
</dbReference>
<dbReference type="PROSITE" id="PS00086">
    <property type="entry name" value="CYTOCHROME_P450"/>
    <property type="match status" value="1"/>
</dbReference>